<dbReference type="InterPro" id="IPR001867">
    <property type="entry name" value="OmpR/PhoB-type_DNA-bd"/>
</dbReference>
<evidence type="ECO:0000313" key="11">
    <source>
        <dbReference type="Proteomes" id="UP000276254"/>
    </source>
</evidence>
<evidence type="ECO:0000256" key="1">
    <source>
        <dbReference type="ARBA" id="ARBA00022553"/>
    </source>
</evidence>
<keyword evidence="1 6" id="KW-0597">Phosphoprotein</keyword>
<reference evidence="10 11" key="1">
    <citation type="submission" date="2018-09" db="EMBL/GenBank/DDBJ databases">
        <title>Sphingomonas peninsula sp. nov., isolated from fildes peninsula, Antarctic soil.</title>
        <authorList>
            <person name="Yingchao G."/>
        </authorList>
    </citation>
    <scope>NUCLEOTIDE SEQUENCE [LARGE SCALE GENOMIC DNA]</scope>
    <source>
        <strain evidence="10 11">YZ-8</strain>
        <plasmid evidence="10 11">unnamed2</plasmid>
    </source>
</reference>
<evidence type="ECO:0000259" key="8">
    <source>
        <dbReference type="PROSITE" id="PS50110"/>
    </source>
</evidence>
<evidence type="ECO:0000259" key="9">
    <source>
        <dbReference type="PROSITE" id="PS51755"/>
    </source>
</evidence>
<dbReference type="InterPro" id="IPR016032">
    <property type="entry name" value="Sig_transdc_resp-reg_C-effctor"/>
</dbReference>
<dbReference type="Gene3D" id="6.10.250.690">
    <property type="match status" value="1"/>
</dbReference>
<evidence type="ECO:0000256" key="7">
    <source>
        <dbReference type="PROSITE-ProRule" id="PRU01091"/>
    </source>
</evidence>
<keyword evidence="10" id="KW-0614">Plasmid</keyword>
<evidence type="ECO:0000313" key="10">
    <source>
        <dbReference type="EMBL" id="AYJ84632.1"/>
    </source>
</evidence>
<dbReference type="SMART" id="SM00448">
    <property type="entry name" value="REC"/>
    <property type="match status" value="1"/>
</dbReference>
<evidence type="ECO:0000256" key="5">
    <source>
        <dbReference type="ARBA" id="ARBA00023163"/>
    </source>
</evidence>
<protein>
    <submittedName>
        <fullName evidence="10">DNA-binding response regulator</fullName>
    </submittedName>
</protein>
<dbReference type="PROSITE" id="PS50110">
    <property type="entry name" value="RESPONSE_REGULATORY"/>
    <property type="match status" value="1"/>
</dbReference>
<dbReference type="CDD" id="cd19935">
    <property type="entry name" value="REC_OmpR_CusR-like"/>
    <property type="match status" value="1"/>
</dbReference>
<dbReference type="PANTHER" id="PTHR48111:SF76">
    <property type="entry name" value="TWO-COMPONENT RESPONSE REGULATOR"/>
    <property type="match status" value="1"/>
</dbReference>
<dbReference type="GO" id="GO:0032993">
    <property type="term" value="C:protein-DNA complex"/>
    <property type="evidence" value="ECO:0007669"/>
    <property type="project" value="TreeGrafter"/>
</dbReference>
<dbReference type="CDD" id="cd00383">
    <property type="entry name" value="trans_reg_C"/>
    <property type="match status" value="1"/>
</dbReference>
<dbReference type="OrthoDB" id="9802426at2"/>
<keyword evidence="5" id="KW-0804">Transcription</keyword>
<feature type="DNA-binding region" description="OmpR/PhoB-type" evidence="7">
    <location>
        <begin position="125"/>
        <end position="223"/>
    </location>
</feature>
<dbReference type="Pfam" id="PF00486">
    <property type="entry name" value="Trans_reg_C"/>
    <property type="match status" value="1"/>
</dbReference>
<feature type="domain" description="Response regulatory" evidence="8">
    <location>
        <begin position="2"/>
        <end position="116"/>
    </location>
</feature>
<dbReference type="RefSeq" id="WP_121150384.1">
    <property type="nucleotide sequence ID" value="NZ_CP032827.1"/>
</dbReference>
<dbReference type="Gene3D" id="3.40.50.2300">
    <property type="match status" value="1"/>
</dbReference>
<dbReference type="SMART" id="SM00862">
    <property type="entry name" value="Trans_reg_C"/>
    <property type="match status" value="1"/>
</dbReference>
<dbReference type="GO" id="GO:0000156">
    <property type="term" value="F:phosphorelay response regulator activity"/>
    <property type="evidence" value="ECO:0007669"/>
    <property type="project" value="TreeGrafter"/>
</dbReference>
<dbReference type="InterPro" id="IPR036388">
    <property type="entry name" value="WH-like_DNA-bd_sf"/>
</dbReference>
<feature type="modified residue" description="4-aspartylphosphate" evidence="6">
    <location>
        <position position="51"/>
    </location>
</feature>
<dbReference type="Proteomes" id="UP000276254">
    <property type="component" value="Plasmid unnamed2"/>
</dbReference>
<dbReference type="Pfam" id="PF00072">
    <property type="entry name" value="Response_reg"/>
    <property type="match status" value="1"/>
</dbReference>
<dbReference type="GO" id="GO:0006355">
    <property type="term" value="P:regulation of DNA-templated transcription"/>
    <property type="evidence" value="ECO:0007669"/>
    <property type="project" value="InterPro"/>
</dbReference>
<name>A0A494TAT8_SPHPE</name>
<dbReference type="InterPro" id="IPR011006">
    <property type="entry name" value="CheY-like_superfamily"/>
</dbReference>
<evidence type="ECO:0000256" key="6">
    <source>
        <dbReference type="PROSITE-ProRule" id="PRU00169"/>
    </source>
</evidence>
<dbReference type="SUPFAM" id="SSF46894">
    <property type="entry name" value="C-terminal effector domain of the bipartite response regulators"/>
    <property type="match status" value="1"/>
</dbReference>
<evidence type="ECO:0000256" key="4">
    <source>
        <dbReference type="ARBA" id="ARBA00023125"/>
    </source>
</evidence>
<keyword evidence="4 7" id="KW-0238">DNA-binding</keyword>
<evidence type="ECO:0000256" key="2">
    <source>
        <dbReference type="ARBA" id="ARBA00023012"/>
    </source>
</evidence>
<dbReference type="Gene3D" id="1.10.10.10">
    <property type="entry name" value="Winged helix-like DNA-binding domain superfamily/Winged helix DNA-binding domain"/>
    <property type="match status" value="1"/>
</dbReference>
<dbReference type="PROSITE" id="PS51755">
    <property type="entry name" value="OMPR_PHOB"/>
    <property type="match status" value="1"/>
</dbReference>
<dbReference type="GO" id="GO:0000976">
    <property type="term" value="F:transcription cis-regulatory region binding"/>
    <property type="evidence" value="ECO:0007669"/>
    <property type="project" value="TreeGrafter"/>
</dbReference>
<accession>A0A494TAT8</accession>
<feature type="domain" description="OmpR/PhoB-type" evidence="9">
    <location>
        <begin position="125"/>
        <end position="223"/>
    </location>
</feature>
<proteinExistence type="predicted"/>
<dbReference type="EMBL" id="CP032827">
    <property type="protein sequence ID" value="AYJ84632.1"/>
    <property type="molecule type" value="Genomic_DNA"/>
</dbReference>
<keyword evidence="3" id="KW-0805">Transcription regulation</keyword>
<dbReference type="AlphaFoldDB" id="A0A494TAT8"/>
<organism evidence="10 11">
    <name type="scientific">Sphingomonas paeninsulae</name>
    <dbReference type="NCBI Taxonomy" id="2319844"/>
    <lineage>
        <taxon>Bacteria</taxon>
        <taxon>Pseudomonadati</taxon>
        <taxon>Pseudomonadota</taxon>
        <taxon>Alphaproteobacteria</taxon>
        <taxon>Sphingomonadales</taxon>
        <taxon>Sphingomonadaceae</taxon>
        <taxon>Sphingomonas</taxon>
    </lineage>
</organism>
<keyword evidence="11" id="KW-1185">Reference proteome</keyword>
<dbReference type="SUPFAM" id="SSF52172">
    <property type="entry name" value="CheY-like"/>
    <property type="match status" value="1"/>
</dbReference>
<dbReference type="InterPro" id="IPR001789">
    <property type="entry name" value="Sig_transdc_resp-reg_receiver"/>
</dbReference>
<keyword evidence="2" id="KW-0902">Two-component regulatory system</keyword>
<dbReference type="InterPro" id="IPR039420">
    <property type="entry name" value="WalR-like"/>
</dbReference>
<sequence length="226" mass="25076">MKLLLLEDDDATRSHIEKALTSAGHVVDVCLTGPDAVFLASSNEYSVIILDRMVPELDGLSALKQLRAQGVSTPAILLTGMDGIRDRVEGLEGGADDYLVKPFATTELVARVAALARRPPSVDAITMLRVGDLELDLLKRTVSRAGRRIELQAQEMKLLEYLMRHKGEVVTRTMMLENVWSFHFDPQTNLIESHMSRLRAKIDRGFDADLIHTIRGSGYRIEASPP</sequence>
<geneLocation type="plasmid" evidence="10">
    <name>unnamed2</name>
</geneLocation>
<dbReference type="FunFam" id="1.10.10.10:FF:000005">
    <property type="entry name" value="Two-component system response regulator"/>
    <property type="match status" value="1"/>
</dbReference>
<dbReference type="KEGG" id="spha:D3Y57_00570"/>
<dbReference type="PANTHER" id="PTHR48111">
    <property type="entry name" value="REGULATOR OF RPOS"/>
    <property type="match status" value="1"/>
</dbReference>
<dbReference type="GO" id="GO:0005829">
    <property type="term" value="C:cytosol"/>
    <property type="evidence" value="ECO:0007669"/>
    <property type="project" value="TreeGrafter"/>
</dbReference>
<gene>
    <name evidence="10" type="ORF">D3Y57_00570</name>
</gene>
<evidence type="ECO:0000256" key="3">
    <source>
        <dbReference type="ARBA" id="ARBA00023015"/>
    </source>
</evidence>